<reference evidence="1 2" key="1">
    <citation type="journal article" date="2011" name="Stand. Genomic Sci.">
        <title>Complete genome sequence of the thermophilic sulfur-reducer Hippea maritima type strain (MH(2)).</title>
        <authorList>
            <person name="Huntemann M."/>
            <person name="Lu M."/>
            <person name="Nolan M."/>
            <person name="Lapidus A."/>
            <person name="Lucas S."/>
            <person name="Hammon N."/>
            <person name="Deshpande S."/>
            <person name="Cheng J.F."/>
            <person name="Tapia R."/>
            <person name="Han C."/>
            <person name="Goodwin L."/>
            <person name="Pitluck S."/>
            <person name="Liolios K."/>
            <person name="Pagani I."/>
            <person name="Ivanova N."/>
            <person name="Ovchinikova G."/>
            <person name="Pati A."/>
            <person name="Chen A."/>
            <person name="Palaniappan K."/>
            <person name="Land M."/>
            <person name="Hauser L."/>
            <person name="Jeffries C.D."/>
            <person name="Detter J.C."/>
            <person name="Brambilla E.M."/>
            <person name="Rohde M."/>
            <person name="Spring S."/>
            <person name="Goker M."/>
            <person name="Woyke T."/>
            <person name="Bristow J."/>
            <person name="Eisen J.A."/>
            <person name="Markowitz V."/>
            <person name="Hugenholtz P."/>
            <person name="Kyrpides N.C."/>
            <person name="Klenk H.P."/>
            <person name="Mavromatis K."/>
        </authorList>
    </citation>
    <scope>NUCLEOTIDE SEQUENCE [LARGE SCALE GENOMIC DNA]</scope>
    <source>
        <strain evidence="2">ATCC 700847 / DSM 10411 / MH2</strain>
    </source>
</reference>
<dbReference type="STRING" id="760142.Hipma_0733"/>
<proteinExistence type="predicted"/>
<dbReference type="InParanoid" id="F2LVB9"/>
<name>F2LVB9_HIPMA</name>
<dbReference type="AlphaFoldDB" id="F2LVB9"/>
<gene>
    <name evidence="1" type="ordered locus">Hipma_0733</name>
</gene>
<dbReference type="HOGENOM" id="CLU_2316455_0_0_7"/>
<organism evidence="1 2">
    <name type="scientific">Hippea maritima (strain ATCC 700847 / DSM 10411 / MH2)</name>
    <dbReference type="NCBI Taxonomy" id="760142"/>
    <lineage>
        <taxon>Bacteria</taxon>
        <taxon>Pseudomonadati</taxon>
        <taxon>Campylobacterota</taxon>
        <taxon>Desulfurellia</taxon>
        <taxon>Desulfurellales</taxon>
        <taxon>Hippeaceae</taxon>
        <taxon>Hippea</taxon>
    </lineage>
</organism>
<protein>
    <submittedName>
        <fullName evidence="1">Uncharacterized protein</fullName>
    </submittedName>
</protein>
<keyword evidence="2" id="KW-1185">Reference proteome</keyword>
<dbReference type="Proteomes" id="UP000008139">
    <property type="component" value="Chromosome"/>
</dbReference>
<accession>F2LVB9</accession>
<dbReference type="KEGG" id="hmr:Hipma_0733"/>
<evidence type="ECO:0000313" key="2">
    <source>
        <dbReference type="Proteomes" id="UP000008139"/>
    </source>
</evidence>
<evidence type="ECO:0000313" key="1">
    <source>
        <dbReference type="EMBL" id="AEA33703.1"/>
    </source>
</evidence>
<sequence length="99" mass="11635">MITAKMGVKDLISNLNKLNEFDYIEIEDKKSKKLKGVFISAKLAMEFKKFLEEKSDKETEEKLKAFRNMIKLSDRKNPFLEQFDKDDPKILQKVKGMSE</sequence>
<dbReference type="EMBL" id="CP002606">
    <property type="protein sequence ID" value="AEA33703.1"/>
    <property type="molecule type" value="Genomic_DNA"/>
</dbReference>
<reference evidence="2" key="2">
    <citation type="submission" date="2011-03" db="EMBL/GenBank/DDBJ databases">
        <title>The complete genome of Hippea maritima DSM 10411.</title>
        <authorList>
            <consortium name="US DOE Joint Genome Institute (JGI-PGF)"/>
            <person name="Lucas S."/>
            <person name="Copeland A."/>
            <person name="Lapidus A."/>
            <person name="Bruce D."/>
            <person name="Goodwin L."/>
            <person name="Pitluck S."/>
            <person name="Peters L."/>
            <person name="Kyrpides N."/>
            <person name="Mavromatis K."/>
            <person name="Pagani I."/>
            <person name="Ivanova N."/>
            <person name="Mikhailova N."/>
            <person name="Lu M."/>
            <person name="Detter J.C."/>
            <person name="Tapia R."/>
            <person name="Han C."/>
            <person name="Land M."/>
            <person name="Hauser L."/>
            <person name="Markowitz V."/>
            <person name="Cheng J.-F."/>
            <person name="Hugenholtz P."/>
            <person name="Woyke T."/>
            <person name="Wu D."/>
            <person name="Spring S."/>
            <person name="Schroeder M."/>
            <person name="Brambilla E."/>
            <person name="Klenk H.-P."/>
            <person name="Eisen J.A."/>
        </authorList>
    </citation>
    <scope>NUCLEOTIDE SEQUENCE [LARGE SCALE GENOMIC DNA]</scope>
    <source>
        <strain evidence="2">ATCC 700847 / DSM 10411 / MH2</strain>
    </source>
</reference>